<dbReference type="GO" id="GO:0004252">
    <property type="term" value="F:serine-type endopeptidase activity"/>
    <property type="evidence" value="ECO:0007669"/>
    <property type="project" value="InterPro"/>
</dbReference>
<feature type="domain" description="Peptidase S54 rhomboid" evidence="6">
    <location>
        <begin position="44"/>
        <end position="185"/>
    </location>
</feature>
<dbReference type="Gene3D" id="1.20.1540.10">
    <property type="entry name" value="Rhomboid-like"/>
    <property type="match status" value="1"/>
</dbReference>
<evidence type="ECO:0000313" key="7">
    <source>
        <dbReference type="EMBL" id="CAA0091705.1"/>
    </source>
</evidence>
<proteinExistence type="predicted"/>
<dbReference type="EMBL" id="CACSIM010000002">
    <property type="protein sequence ID" value="CAA0099054.1"/>
    <property type="molecule type" value="Genomic_DNA"/>
</dbReference>
<keyword evidence="3 5" id="KW-1133">Transmembrane helix</keyword>
<dbReference type="InterPro" id="IPR023826">
    <property type="entry name" value="Rhom-like_SP_proteobac"/>
</dbReference>
<name>A0A5S9P6R3_9GAMM</name>
<dbReference type="Proteomes" id="UP000439591">
    <property type="component" value="Unassembled WGS sequence"/>
</dbReference>
<dbReference type="RefSeq" id="WP_159268769.1">
    <property type="nucleotide sequence ID" value="NZ_CACSIK010000001.1"/>
</dbReference>
<feature type="transmembrane region" description="Helical" evidence="5">
    <location>
        <begin position="10"/>
        <end position="27"/>
    </location>
</feature>
<protein>
    <recommendedName>
        <fullName evidence="6">Peptidase S54 rhomboid domain-containing protein</fullName>
    </recommendedName>
</protein>
<feature type="transmembrane region" description="Helical" evidence="5">
    <location>
        <begin position="168"/>
        <end position="188"/>
    </location>
</feature>
<evidence type="ECO:0000313" key="9">
    <source>
        <dbReference type="Proteomes" id="UP000435877"/>
    </source>
</evidence>
<dbReference type="Proteomes" id="UP000435877">
    <property type="component" value="Unassembled WGS sequence"/>
</dbReference>
<gene>
    <name evidence="7" type="ORF">IHBHHGIJ_02192</name>
    <name evidence="8" type="ORF">KFEGEMFD_01794</name>
</gene>
<feature type="transmembrane region" description="Helical" evidence="5">
    <location>
        <begin position="109"/>
        <end position="129"/>
    </location>
</feature>
<evidence type="ECO:0000256" key="3">
    <source>
        <dbReference type="ARBA" id="ARBA00022989"/>
    </source>
</evidence>
<evidence type="ECO:0000256" key="4">
    <source>
        <dbReference type="ARBA" id="ARBA00023136"/>
    </source>
</evidence>
<dbReference type="AlphaFoldDB" id="A0A5S9P6R3"/>
<accession>A0A5S9P6R3</accession>
<keyword evidence="2 5" id="KW-0812">Transmembrane</keyword>
<reference evidence="9 10" key="1">
    <citation type="submission" date="2019-11" db="EMBL/GenBank/DDBJ databases">
        <authorList>
            <person name="Holert J."/>
        </authorList>
    </citation>
    <scope>NUCLEOTIDE SEQUENCE [LARGE SCALE GENOMIC DNA]</scope>
    <source>
        <strain evidence="8">BC3_2A</strain>
        <strain evidence="7">SB11_1A</strain>
    </source>
</reference>
<sequence length="197" mass="21543">MSEEGINKKAIALITMLVVIMLALNLLDNAEHWQFDRAAILTQSQWWRLFTGHWVHANTEHTLLNLMSFLGALFLLPVLRQPARLMALIVFSSLGISIALLCFNPNMEYYLGFSGVFYALLAGGSIVAWRQATACIIAAFLIVKITIEQTIGPMTYSTTMTGGNVATAAHLYGVVAGITVSATMMAVIKTKQHPIAD</sequence>
<dbReference type="InterPro" id="IPR022764">
    <property type="entry name" value="Peptidase_S54_rhomboid_dom"/>
</dbReference>
<evidence type="ECO:0000256" key="2">
    <source>
        <dbReference type="ARBA" id="ARBA00022692"/>
    </source>
</evidence>
<organism evidence="8 10">
    <name type="scientific">Zhongshania aliphaticivorans</name>
    <dbReference type="NCBI Taxonomy" id="1470434"/>
    <lineage>
        <taxon>Bacteria</taxon>
        <taxon>Pseudomonadati</taxon>
        <taxon>Pseudomonadota</taxon>
        <taxon>Gammaproteobacteria</taxon>
        <taxon>Cellvibrionales</taxon>
        <taxon>Spongiibacteraceae</taxon>
        <taxon>Zhongshania</taxon>
    </lineage>
</organism>
<evidence type="ECO:0000313" key="8">
    <source>
        <dbReference type="EMBL" id="CAA0099054.1"/>
    </source>
</evidence>
<dbReference type="InterPro" id="IPR035952">
    <property type="entry name" value="Rhomboid-like_sf"/>
</dbReference>
<feature type="transmembrane region" description="Helical" evidence="5">
    <location>
        <begin position="62"/>
        <end position="79"/>
    </location>
</feature>
<dbReference type="EMBL" id="CACSIK010000001">
    <property type="protein sequence ID" value="CAA0091705.1"/>
    <property type="molecule type" value="Genomic_DNA"/>
</dbReference>
<dbReference type="OrthoDB" id="196054at2"/>
<dbReference type="Pfam" id="PF01694">
    <property type="entry name" value="Rhomboid"/>
    <property type="match status" value="1"/>
</dbReference>
<feature type="transmembrane region" description="Helical" evidence="5">
    <location>
        <begin position="86"/>
        <end position="103"/>
    </location>
</feature>
<keyword evidence="4 5" id="KW-0472">Membrane</keyword>
<dbReference type="GO" id="GO:0016020">
    <property type="term" value="C:membrane"/>
    <property type="evidence" value="ECO:0007669"/>
    <property type="project" value="UniProtKB-SubCell"/>
</dbReference>
<dbReference type="NCBIfam" id="TIGR03902">
    <property type="entry name" value="rhom_GG_sort"/>
    <property type="match status" value="1"/>
</dbReference>
<evidence type="ECO:0000259" key="6">
    <source>
        <dbReference type="Pfam" id="PF01694"/>
    </source>
</evidence>
<evidence type="ECO:0000256" key="5">
    <source>
        <dbReference type="SAM" id="Phobius"/>
    </source>
</evidence>
<evidence type="ECO:0000256" key="1">
    <source>
        <dbReference type="ARBA" id="ARBA00004141"/>
    </source>
</evidence>
<keyword evidence="9" id="KW-1185">Reference proteome</keyword>
<evidence type="ECO:0000313" key="10">
    <source>
        <dbReference type="Proteomes" id="UP000439591"/>
    </source>
</evidence>
<dbReference type="SUPFAM" id="SSF144091">
    <property type="entry name" value="Rhomboid-like"/>
    <property type="match status" value="1"/>
</dbReference>
<comment type="subcellular location">
    <subcellularLocation>
        <location evidence="1">Membrane</location>
        <topology evidence="1">Multi-pass membrane protein</topology>
    </subcellularLocation>
</comment>